<name>A0A2R5FJR3_NOSCO</name>
<dbReference type="InterPro" id="IPR019734">
    <property type="entry name" value="TPR_rpt"/>
</dbReference>
<evidence type="ECO:0000313" key="5">
    <source>
        <dbReference type="Proteomes" id="UP000245124"/>
    </source>
</evidence>
<comment type="caution">
    <text evidence="4">The sequence shown here is derived from an EMBL/GenBank/DDBJ whole genome shotgun (WGS) entry which is preliminary data.</text>
</comment>
<dbReference type="AlphaFoldDB" id="A0A2R5FJR3"/>
<dbReference type="SUPFAM" id="SSF48452">
    <property type="entry name" value="TPR-like"/>
    <property type="match status" value="1"/>
</dbReference>
<keyword evidence="2 3" id="KW-0802">TPR repeat</keyword>
<evidence type="ECO:0000313" key="4">
    <source>
        <dbReference type="EMBL" id="GBG18980.1"/>
    </source>
</evidence>
<reference evidence="4 5" key="1">
    <citation type="submission" date="2017-06" db="EMBL/GenBank/DDBJ databases">
        <title>Genome sequencing of cyanobaciteial culture collection at National Institute for Environmental Studies (NIES).</title>
        <authorList>
            <person name="Hirose Y."/>
            <person name="Shimura Y."/>
            <person name="Fujisawa T."/>
            <person name="Nakamura Y."/>
            <person name="Kawachi M."/>
        </authorList>
    </citation>
    <scope>NUCLEOTIDE SEQUENCE [LARGE SCALE GENOMIC DNA]</scope>
    <source>
        <strain evidence="4 5">NIES-4072</strain>
    </source>
</reference>
<evidence type="ECO:0000256" key="3">
    <source>
        <dbReference type="PROSITE-ProRule" id="PRU00339"/>
    </source>
</evidence>
<dbReference type="Pfam" id="PF07719">
    <property type="entry name" value="TPR_2"/>
    <property type="match status" value="1"/>
</dbReference>
<sequence>MILWDLDFDNLLHSGCNLLNNYLIAHPEVLEELRSCQSPSRLAQGATVLVIQGEKLARNDDINGAIEKFSKAQQWDNKLKFDSQARAKELANQTKVEGLVDEGNSRLEEKKFKEALAAYTKALKLDPKAEIPADSWNTLCWDGSLQKQAADVLPACEKAVTLAPEDSNNRDSRGLARALIGNTQGAIEDFEAYIAQTKDKDSKAQRQRWVKDLRAGKNPFTEAELKKLRN</sequence>
<dbReference type="Gene3D" id="1.25.40.10">
    <property type="entry name" value="Tetratricopeptide repeat domain"/>
    <property type="match status" value="2"/>
</dbReference>
<feature type="repeat" description="TPR" evidence="3">
    <location>
        <begin position="96"/>
        <end position="129"/>
    </location>
</feature>
<dbReference type="InterPro" id="IPR011990">
    <property type="entry name" value="TPR-like_helical_dom_sf"/>
</dbReference>
<keyword evidence="5" id="KW-1185">Reference proteome</keyword>
<dbReference type="EMBL" id="BDUD01000001">
    <property type="protein sequence ID" value="GBG18980.1"/>
    <property type="molecule type" value="Genomic_DNA"/>
</dbReference>
<dbReference type="SMART" id="SM00028">
    <property type="entry name" value="TPR"/>
    <property type="match status" value="2"/>
</dbReference>
<dbReference type="InterPro" id="IPR013105">
    <property type="entry name" value="TPR_2"/>
</dbReference>
<proteinExistence type="predicted"/>
<dbReference type="PROSITE" id="PS50005">
    <property type="entry name" value="TPR"/>
    <property type="match status" value="1"/>
</dbReference>
<organism evidence="4 5">
    <name type="scientific">Nostoc commune NIES-4072</name>
    <dbReference type="NCBI Taxonomy" id="2005467"/>
    <lineage>
        <taxon>Bacteria</taxon>
        <taxon>Bacillati</taxon>
        <taxon>Cyanobacteriota</taxon>
        <taxon>Cyanophyceae</taxon>
        <taxon>Nostocales</taxon>
        <taxon>Nostocaceae</taxon>
        <taxon>Nostoc</taxon>
    </lineage>
</organism>
<evidence type="ECO:0000256" key="1">
    <source>
        <dbReference type="ARBA" id="ARBA00022737"/>
    </source>
</evidence>
<protein>
    <submittedName>
        <fullName evidence="4">WD-40 repeat-containing protein</fullName>
    </submittedName>
</protein>
<gene>
    <name evidence="4" type="ORF">NIES4072_26450</name>
</gene>
<keyword evidence="1" id="KW-0677">Repeat</keyword>
<accession>A0A2R5FJR3</accession>
<dbReference type="Proteomes" id="UP000245124">
    <property type="component" value="Unassembled WGS sequence"/>
</dbReference>
<evidence type="ECO:0000256" key="2">
    <source>
        <dbReference type="ARBA" id="ARBA00022803"/>
    </source>
</evidence>